<dbReference type="InterPro" id="IPR024708">
    <property type="entry name" value="Catalase_AS"/>
</dbReference>
<keyword evidence="3" id="KW-0575">Peroxidase</keyword>
<dbReference type="InterPro" id="IPR020835">
    <property type="entry name" value="Catalase_sf"/>
</dbReference>
<evidence type="ECO:0000256" key="3">
    <source>
        <dbReference type="ARBA" id="ARBA00022559"/>
    </source>
</evidence>
<feature type="region of interest" description="Disordered" evidence="12">
    <location>
        <begin position="453"/>
        <end position="479"/>
    </location>
</feature>
<evidence type="ECO:0000256" key="5">
    <source>
        <dbReference type="ARBA" id="ARBA00022617"/>
    </source>
</evidence>
<feature type="compositionally biased region" description="Basic and acidic residues" evidence="12">
    <location>
        <begin position="453"/>
        <end position="473"/>
    </location>
</feature>
<evidence type="ECO:0000256" key="6">
    <source>
        <dbReference type="ARBA" id="ARBA00022723"/>
    </source>
</evidence>
<dbReference type="GO" id="GO:0004096">
    <property type="term" value="F:catalase activity"/>
    <property type="evidence" value="ECO:0007669"/>
    <property type="project" value="InterPro"/>
</dbReference>
<dbReference type="GO" id="GO:0005739">
    <property type="term" value="C:mitochondrion"/>
    <property type="evidence" value="ECO:0007669"/>
    <property type="project" value="TreeGrafter"/>
</dbReference>
<evidence type="ECO:0000259" key="13">
    <source>
        <dbReference type="SMART" id="SM01060"/>
    </source>
</evidence>
<evidence type="ECO:0000256" key="11">
    <source>
        <dbReference type="RuleBase" id="RU004142"/>
    </source>
</evidence>
<dbReference type="PROSITE" id="PS51402">
    <property type="entry name" value="CATALASE_3"/>
    <property type="match status" value="1"/>
</dbReference>
<organism evidence="14 15">
    <name type="scientific">Penicillium hordei</name>
    <dbReference type="NCBI Taxonomy" id="40994"/>
    <lineage>
        <taxon>Eukaryota</taxon>
        <taxon>Fungi</taxon>
        <taxon>Dikarya</taxon>
        <taxon>Ascomycota</taxon>
        <taxon>Pezizomycotina</taxon>
        <taxon>Eurotiomycetes</taxon>
        <taxon>Eurotiomycetidae</taxon>
        <taxon>Eurotiales</taxon>
        <taxon>Aspergillaceae</taxon>
        <taxon>Penicillium</taxon>
    </lineage>
</organism>
<dbReference type="InterPro" id="IPR011614">
    <property type="entry name" value="Catalase_core"/>
</dbReference>
<keyword evidence="5 10" id="KW-0349">Heme</keyword>
<dbReference type="Proteomes" id="UP001213799">
    <property type="component" value="Unassembled WGS sequence"/>
</dbReference>
<dbReference type="PRINTS" id="PR00067">
    <property type="entry name" value="CATALASE"/>
</dbReference>
<dbReference type="Pfam" id="PF00199">
    <property type="entry name" value="Catalase"/>
    <property type="match status" value="1"/>
</dbReference>
<protein>
    <submittedName>
        <fullName evidence="14">Catalase Cat</fullName>
    </submittedName>
</protein>
<evidence type="ECO:0000256" key="9">
    <source>
        <dbReference type="ARBA" id="ARBA00023324"/>
    </source>
</evidence>
<keyword evidence="6 10" id="KW-0479">Metal-binding</keyword>
<evidence type="ECO:0000256" key="8">
    <source>
        <dbReference type="ARBA" id="ARBA00023004"/>
    </source>
</evidence>
<dbReference type="PIRSF" id="PIRSF038928">
    <property type="entry name" value="Catalase_clade1-3"/>
    <property type="match status" value="1"/>
</dbReference>
<keyword evidence="15" id="KW-1185">Reference proteome</keyword>
<gene>
    <name evidence="14" type="ORF">N7537_008166</name>
</gene>
<keyword evidence="4" id="KW-0017">Alkaloid metabolism</keyword>
<reference evidence="14" key="2">
    <citation type="submission" date="2023-01" db="EMBL/GenBank/DDBJ databases">
        <authorList>
            <person name="Petersen C."/>
        </authorList>
    </citation>
    <scope>NUCLEOTIDE SEQUENCE</scope>
    <source>
        <strain evidence="14">IBT 12815</strain>
    </source>
</reference>
<sequence>MGHHKDQVSKACPVMAKGPGIVSQPNSPLNGHRIIEALSNFNREKIPERPVHAKGAGAYGVFEVTEDISDICNIDMLLGVGKKTECMARFSTTGLERGSSEGVRDLKGMALKFFTVQGEWDWVCLNFPFFFIRDPSKFPSLMHAQTRDPQTNLLSPNRYWDWVTSNHEALHMVLLQFSDFGTMFTWRTLSGYVGHAFKWVMPDGSFKYVHFFLSSDRGPNFSEGKGAGTSADAQSDPDHASRDLYEAIERGDYPTWTANVQVVDPADAPKLGFNILDVTKHWNLGTYPKDLEKIPSRPFGRLTLNRNPQDYFSEVEQRAFSPANLVPGVEPSEDPILQARMFAYPDAQRYRLGQHHCGSSPAPTTSAPITNPAYRAWVADVASANWSQPHENDYKFAREYYLVLPEFRGQDFQDRMVENLAASVAQTWPAIRTRVYATFELVHPDLARRVSTLAEEKAQPAASKELRTDEPHCPRKAHL</sequence>
<accession>A0AAD6GZB0</accession>
<evidence type="ECO:0000256" key="1">
    <source>
        <dbReference type="ARBA" id="ARBA00004913"/>
    </source>
</evidence>
<comment type="function">
    <text evidence="11">Catalyzes the degradation of hydrogen peroxide (H(2)O(2)) generated by peroxisomal oxidases to water and oxygen, thereby protecting cells from the toxic effects of hydrogen peroxide.</text>
</comment>
<evidence type="ECO:0000256" key="4">
    <source>
        <dbReference type="ARBA" id="ARBA00022589"/>
    </source>
</evidence>
<name>A0AAD6GZB0_9EURO</name>
<feature type="binding site" description="axial binding residue" evidence="10">
    <location>
        <position position="344"/>
    </location>
    <ligand>
        <name>heme</name>
        <dbReference type="ChEBI" id="CHEBI:30413"/>
    </ligand>
    <ligandPart>
        <name>Fe</name>
        <dbReference type="ChEBI" id="CHEBI:18248"/>
    </ligandPart>
</feature>
<comment type="cofactor">
    <cofactor evidence="10">
        <name>heme</name>
        <dbReference type="ChEBI" id="CHEBI:30413"/>
    </cofactor>
</comment>
<comment type="caution">
    <text evidence="14">The sequence shown here is derived from an EMBL/GenBank/DDBJ whole genome shotgun (WGS) entry which is preliminary data.</text>
</comment>
<dbReference type="GO" id="GO:0020037">
    <property type="term" value="F:heme binding"/>
    <property type="evidence" value="ECO:0007669"/>
    <property type="project" value="InterPro"/>
</dbReference>
<dbReference type="InterPro" id="IPR024711">
    <property type="entry name" value="Catalase_clade1/3"/>
</dbReference>
<dbReference type="PANTHER" id="PTHR11465:SF9">
    <property type="entry name" value="CATALASE"/>
    <property type="match status" value="1"/>
</dbReference>
<dbReference type="GO" id="GO:0005777">
    <property type="term" value="C:peroxisome"/>
    <property type="evidence" value="ECO:0007669"/>
    <property type="project" value="TreeGrafter"/>
</dbReference>
<proteinExistence type="inferred from homology"/>
<dbReference type="RefSeq" id="XP_056751297.1">
    <property type="nucleotide sequence ID" value="XM_056899221.1"/>
</dbReference>
<evidence type="ECO:0000256" key="2">
    <source>
        <dbReference type="ARBA" id="ARBA00005329"/>
    </source>
</evidence>
<reference evidence="14" key="1">
    <citation type="journal article" date="2023" name="IMA Fungus">
        <title>Comparative genomic study of the Penicillium genus elucidates a diverse pangenome and 15 lateral gene transfer events.</title>
        <authorList>
            <person name="Petersen C."/>
            <person name="Sorensen T."/>
            <person name="Nielsen M.R."/>
            <person name="Sondergaard T.E."/>
            <person name="Sorensen J.L."/>
            <person name="Fitzpatrick D.A."/>
            <person name="Frisvad J.C."/>
            <person name="Nielsen K.L."/>
        </authorList>
    </citation>
    <scope>NUCLEOTIDE SEQUENCE</scope>
    <source>
        <strain evidence="14">IBT 12815</strain>
    </source>
</reference>
<dbReference type="EMBL" id="JAQJAE010000004">
    <property type="protein sequence ID" value="KAJ5598082.1"/>
    <property type="molecule type" value="Genomic_DNA"/>
</dbReference>
<keyword evidence="9" id="KW-0376">Hydrogen peroxide</keyword>
<dbReference type="GO" id="GO:0042744">
    <property type="term" value="P:hydrogen peroxide catabolic process"/>
    <property type="evidence" value="ECO:0007669"/>
    <property type="project" value="UniProtKB-KW"/>
</dbReference>
<dbReference type="Gene3D" id="2.40.180.10">
    <property type="entry name" value="Catalase core domain"/>
    <property type="match status" value="1"/>
</dbReference>
<dbReference type="GO" id="GO:0009820">
    <property type="term" value="P:alkaloid metabolic process"/>
    <property type="evidence" value="ECO:0007669"/>
    <property type="project" value="UniProtKB-KW"/>
</dbReference>
<dbReference type="GeneID" id="81589463"/>
<dbReference type="SUPFAM" id="SSF56634">
    <property type="entry name" value="Heme-dependent catalase-like"/>
    <property type="match status" value="1"/>
</dbReference>
<dbReference type="GO" id="GO:0046872">
    <property type="term" value="F:metal ion binding"/>
    <property type="evidence" value="ECO:0007669"/>
    <property type="project" value="UniProtKB-KW"/>
</dbReference>
<dbReference type="InterPro" id="IPR002226">
    <property type="entry name" value="Catalase_haem_BS"/>
</dbReference>
<dbReference type="InterPro" id="IPR018028">
    <property type="entry name" value="Catalase"/>
</dbReference>
<dbReference type="GO" id="GO:0042542">
    <property type="term" value="P:response to hydrogen peroxide"/>
    <property type="evidence" value="ECO:0007669"/>
    <property type="project" value="TreeGrafter"/>
</dbReference>
<keyword evidence="7" id="KW-0560">Oxidoreductase</keyword>
<dbReference type="PROSITE" id="PS00437">
    <property type="entry name" value="CATALASE_1"/>
    <property type="match status" value="1"/>
</dbReference>
<evidence type="ECO:0000256" key="7">
    <source>
        <dbReference type="ARBA" id="ARBA00023002"/>
    </source>
</evidence>
<comment type="pathway">
    <text evidence="1">Alkaloid biosynthesis.</text>
</comment>
<evidence type="ECO:0000313" key="14">
    <source>
        <dbReference type="EMBL" id="KAJ5598082.1"/>
    </source>
</evidence>
<feature type="domain" description="Catalase core" evidence="13">
    <location>
        <begin position="14"/>
        <end position="398"/>
    </location>
</feature>
<dbReference type="PROSITE" id="PS00438">
    <property type="entry name" value="CATALASE_2"/>
    <property type="match status" value="1"/>
</dbReference>
<dbReference type="PANTHER" id="PTHR11465">
    <property type="entry name" value="CATALASE"/>
    <property type="match status" value="1"/>
</dbReference>
<evidence type="ECO:0000256" key="10">
    <source>
        <dbReference type="PIRSR" id="PIRSR038928-2"/>
    </source>
</evidence>
<keyword evidence="8 10" id="KW-0408">Iron</keyword>
<dbReference type="SMART" id="SM01060">
    <property type="entry name" value="Catalase"/>
    <property type="match status" value="1"/>
</dbReference>
<evidence type="ECO:0000313" key="15">
    <source>
        <dbReference type="Proteomes" id="UP001213799"/>
    </source>
</evidence>
<comment type="similarity">
    <text evidence="2">Belongs to the catalase family.</text>
</comment>
<dbReference type="AlphaFoldDB" id="A0AAD6GZB0"/>
<evidence type="ECO:0000256" key="12">
    <source>
        <dbReference type="SAM" id="MobiDB-lite"/>
    </source>
</evidence>